<keyword evidence="1" id="KW-0159">Chromosome partition</keyword>
<reference evidence="3" key="1">
    <citation type="submission" date="2020-02" db="EMBL/GenBank/DDBJ databases">
        <authorList>
            <person name="Meier V. D."/>
        </authorList>
    </citation>
    <scope>NUCLEOTIDE SEQUENCE</scope>
    <source>
        <strain evidence="3">AVDCRST_MAG92</strain>
    </source>
</reference>
<dbReference type="GO" id="GO:0007059">
    <property type="term" value="P:chromosome segregation"/>
    <property type="evidence" value="ECO:0007669"/>
    <property type="project" value="UniProtKB-KW"/>
</dbReference>
<gene>
    <name evidence="3" type="ORF">AVDCRST_MAG92-1950</name>
</gene>
<dbReference type="Gene3D" id="1.10.10.580">
    <property type="entry name" value="Structural maintenance of chromosome 1. Chain E"/>
    <property type="match status" value="1"/>
</dbReference>
<organism evidence="3">
    <name type="scientific">uncultured Coleofasciculus sp</name>
    <dbReference type="NCBI Taxonomy" id="1267456"/>
    <lineage>
        <taxon>Bacteria</taxon>
        <taxon>Bacillati</taxon>
        <taxon>Cyanobacteriota</taxon>
        <taxon>Cyanophyceae</taxon>
        <taxon>Coleofasciculales</taxon>
        <taxon>Coleofasciculaceae</taxon>
        <taxon>Coleofasciculus</taxon>
        <taxon>environmental samples</taxon>
    </lineage>
</organism>
<evidence type="ECO:0000256" key="2">
    <source>
        <dbReference type="ARBA" id="ARBA00044777"/>
    </source>
</evidence>
<dbReference type="Gene3D" id="6.10.250.2410">
    <property type="match status" value="1"/>
</dbReference>
<proteinExistence type="predicted"/>
<evidence type="ECO:0000256" key="1">
    <source>
        <dbReference type="ARBA" id="ARBA00022829"/>
    </source>
</evidence>
<evidence type="ECO:0000313" key="3">
    <source>
        <dbReference type="EMBL" id="CAA9249668.1"/>
    </source>
</evidence>
<dbReference type="PANTHER" id="PTHR33969:SF2">
    <property type="entry name" value="SEGREGATION AND CONDENSATION PROTEIN A"/>
    <property type="match status" value="1"/>
</dbReference>
<protein>
    <recommendedName>
        <fullName evidence="2">Segregation and condensation protein A</fullName>
    </recommendedName>
</protein>
<dbReference type="AlphaFoldDB" id="A0A6J4IG81"/>
<dbReference type="Pfam" id="PF02616">
    <property type="entry name" value="SMC_ScpA"/>
    <property type="match status" value="1"/>
</dbReference>
<dbReference type="EMBL" id="CADCTM010000289">
    <property type="protein sequence ID" value="CAA9249668.1"/>
    <property type="molecule type" value="Genomic_DNA"/>
</dbReference>
<dbReference type="InterPro" id="IPR003768">
    <property type="entry name" value="ScpA"/>
</dbReference>
<name>A0A6J4IG81_9CYAN</name>
<dbReference type="PANTHER" id="PTHR33969">
    <property type="entry name" value="SEGREGATION AND CONDENSATION PROTEIN A"/>
    <property type="match status" value="1"/>
</dbReference>
<accession>A0A6J4IG81</accession>
<sequence>MTETPANEAIALLIDLAQRGEINPWDVQVIEVIDRYLSELALGNEVQPGQRDADLSQSGQAFLWASMLVLLKADTLARLGEPEAVEIIDEDEDMEIGDGTRLPLHLERHLRRRAAAPPPKKRPVTLSELIEQLQQMAAQLGEASFSPRPKPSRSVSRTQAASAIAHLAHDENLTEIAARLEVFLACHWQHLSAGKDWLNLDQLLEWWTLPSVALDEAASRSFGNASGERDIDGADASNEINASSNKVVEVTVQRTDDRVGVFWALLLLSAQSKVELSQEEFYQDLKIRTLP</sequence>
<dbReference type="InterPro" id="IPR023093">
    <property type="entry name" value="ScpA-like_C"/>
</dbReference>